<name>A0A0F9CH59_9ZZZZ</name>
<gene>
    <name evidence="1" type="ORF">LCGC14_2325410</name>
</gene>
<dbReference type="AlphaFoldDB" id="A0A0F9CH59"/>
<feature type="non-terminal residue" evidence="1">
    <location>
        <position position="1"/>
    </location>
</feature>
<protein>
    <submittedName>
        <fullName evidence="1">Uncharacterized protein</fullName>
    </submittedName>
</protein>
<reference evidence="1" key="1">
    <citation type="journal article" date="2015" name="Nature">
        <title>Complex archaea that bridge the gap between prokaryotes and eukaryotes.</title>
        <authorList>
            <person name="Spang A."/>
            <person name="Saw J.H."/>
            <person name="Jorgensen S.L."/>
            <person name="Zaremba-Niedzwiedzka K."/>
            <person name="Martijn J."/>
            <person name="Lind A.E."/>
            <person name="van Eijk R."/>
            <person name="Schleper C."/>
            <person name="Guy L."/>
            <person name="Ettema T.J."/>
        </authorList>
    </citation>
    <scope>NUCLEOTIDE SEQUENCE</scope>
</reference>
<sequence length="364" mass="36876">SGVVWINNTLAEAGIASASGLAAHLADTANPHSVTKAQVGLSVVENTALSTWPGTSNITTVGETAVTAHVAAINHDALLNFVAGEHFLQSAIVATGILNSGSITSGFGNIDIGSSTFDTTGAVSTGAFTATTGVFSSGVSMKKLVVVTPLDSSFTGGGSVGIGIAIPTSKLHVSSTGLVRTMSESTDTTGRAFVTAQASHGVDVFLDLRAHGTTYSETLLGLSMTGSVAVVGSPKANGMAIGTFSNFPLIFATNNTLRLAINSAGAADFQGNAVSMGALTATMITLETAVPRIRFSGTSGLQADIAICAFSLFPVFRISISRVTVLRNAITCFGDKSPISDAIEINIGVDADSSSLSLCSSIYR</sequence>
<organism evidence="1">
    <name type="scientific">marine sediment metagenome</name>
    <dbReference type="NCBI Taxonomy" id="412755"/>
    <lineage>
        <taxon>unclassified sequences</taxon>
        <taxon>metagenomes</taxon>
        <taxon>ecological metagenomes</taxon>
    </lineage>
</organism>
<proteinExistence type="predicted"/>
<evidence type="ECO:0000313" key="1">
    <source>
        <dbReference type="EMBL" id="KKL48449.1"/>
    </source>
</evidence>
<dbReference type="EMBL" id="LAZR01033317">
    <property type="protein sequence ID" value="KKL48449.1"/>
    <property type="molecule type" value="Genomic_DNA"/>
</dbReference>
<accession>A0A0F9CH59</accession>
<comment type="caution">
    <text evidence="1">The sequence shown here is derived from an EMBL/GenBank/DDBJ whole genome shotgun (WGS) entry which is preliminary data.</text>
</comment>